<evidence type="ECO:0000313" key="2">
    <source>
        <dbReference type="Proteomes" id="UP001279734"/>
    </source>
</evidence>
<accession>A0AAD3RYQ6</accession>
<dbReference type="Proteomes" id="UP001279734">
    <property type="component" value="Unassembled WGS sequence"/>
</dbReference>
<reference evidence="1" key="1">
    <citation type="submission" date="2023-05" db="EMBL/GenBank/DDBJ databases">
        <title>Nepenthes gracilis genome sequencing.</title>
        <authorList>
            <person name="Fukushima K."/>
        </authorList>
    </citation>
    <scope>NUCLEOTIDE SEQUENCE</scope>
    <source>
        <strain evidence="1">SING2019-196</strain>
    </source>
</reference>
<dbReference type="AlphaFoldDB" id="A0AAD3RYQ6"/>
<comment type="caution">
    <text evidence="1">The sequence shown here is derived from an EMBL/GenBank/DDBJ whole genome shotgun (WGS) entry which is preliminary data.</text>
</comment>
<organism evidence="1 2">
    <name type="scientific">Nepenthes gracilis</name>
    <name type="common">Slender pitcher plant</name>
    <dbReference type="NCBI Taxonomy" id="150966"/>
    <lineage>
        <taxon>Eukaryota</taxon>
        <taxon>Viridiplantae</taxon>
        <taxon>Streptophyta</taxon>
        <taxon>Embryophyta</taxon>
        <taxon>Tracheophyta</taxon>
        <taxon>Spermatophyta</taxon>
        <taxon>Magnoliopsida</taxon>
        <taxon>eudicotyledons</taxon>
        <taxon>Gunneridae</taxon>
        <taxon>Pentapetalae</taxon>
        <taxon>Caryophyllales</taxon>
        <taxon>Nepenthaceae</taxon>
        <taxon>Nepenthes</taxon>
    </lineage>
</organism>
<gene>
    <name evidence="1" type="ORF">Nepgr_003018</name>
</gene>
<sequence length="107" mass="11367">MTVLGEVIEPREAEAAADVTAEEIFDLLGGEEAMTAALEVPVVTRVLETAEPSLPRTFLRAILDIPRPECASAPGSGGDCSVTDLSCPVFRYLVLGLHSCQAVLKRL</sequence>
<proteinExistence type="predicted"/>
<name>A0AAD3RYQ6_NEPGR</name>
<keyword evidence="2" id="KW-1185">Reference proteome</keyword>
<evidence type="ECO:0000313" key="1">
    <source>
        <dbReference type="EMBL" id="GMH01179.1"/>
    </source>
</evidence>
<protein>
    <submittedName>
        <fullName evidence="1">Uncharacterized protein</fullName>
    </submittedName>
</protein>
<dbReference type="EMBL" id="BSYO01000002">
    <property type="protein sequence ID" value="GMH01179.1"/>
    <property type="molecule type" value="Genomic_DNA"/>
</dbReference>